<dbReference type="Proteomes" id="UP000281474">
    <property type="component" value="Unassembled WGS sequence"/>
</dbReference>
<dbReference type="RefSeq" id="WP_121840609.1">
    <property type="nucleotide sequence ID" value="NZ_ML014851.1"/>
</dbReference>
<protein>
    <recommendedName>
        <fullName evidence="3">Ankyrin repeat domain-containing protein</fullName>
    </recommendedName>
</protein>
<comment type="caution">
    <text evidence="1">The sequence shown here is derived from an EMBL/GenBank/DDBJ whole genome shotgun (WGS) entry which is preliminary data.</text>
</comment>
<organism evidence="1 2">
    <name type="scientific">Parashewanella curva</name>
    <dbReference type="NCBI Taxonomy" id="2338552"/>
    <lineage>
        <taxon>Bacteria</taxon>
        <taxon>Pseudomonadati</taxon>
        <taxon>Pseudomonadota</taxon>
        <taxon>Gammaproteobacteria</taxon>
        <taxon>Alteromonadales</taxon>
        <taxon>Shewanellaceae</taxon>
        <taxon>Parashewanella</taxon>
    </lineage>
</organism>
<sequence length="706" mass="80321">MIPINPAFCPFKAEESYHRTQSQPTYANEFQTTTEVKAFRALCERLGYFTYPEIEGFSPPGIHDLHSSDIDSLPHPLRDQLSHLDIGYHAVLFVQFANIMIHQQSTLDGGDVFFGSITQQIIALTQLLADPDIDEATRRLAIKKLPSPLMKTPVLGKSLFAYPSLCLLRAAKAKTTKELQSFISTQANIFCTRHEIDDVIKAQLQIALGISKAKNTSLRLSPTGAQALDSTLTAFWYELYFAATLTLAKPKNDKVKGIFDVFYLPPKTRSNIIVLSSRLHGSHQSTVHVTTHDFLTYSITNDGPEPDNLLLTDLVRLQLHQAHPILRLLIYKYCANNTNDCMDHLRFVSLFSESVPQHLAPIICECKRFLEKKRNYQVIRRWIKHEANFQQLTLAFPHLPTKLQAKCLVQQHKLQPIGYDARICRSHVATYLPDWMLSEQHLTTLQFFFLFNQACKNELYGLLDKLLSTERFLSCYQEYFLRSSKAGTRVTDPILLACEHNKVRVLEKIFTHYQSNDDKEALLVKTTGSPYRTAVMAGSLESLIFLFNTYNVNLQNNISVNLKQLISFPLAARAIKYNQPHILEYLLSLPFTDLIPSASVNQHTLKQFCLNYTGPQQQQMLDIIAKAEQSPTHNKDAISYWLMQASERKISNIGIYARNQLLLHAVSANNITAMEAILDFNPSHQVLAEALFNLITHEAQPLLRVF</sequence>
<evidence type="ECO:0000313" key="1">
    <source>
        <dbReference type="EMBL" id="RLV58057.1"/>
    </source>
</evidence>
<dbReference type="AlphaFoldDB" id="A0A3L8PRM0"/>
<dbReference type="EMBL" id="QZEI01000102">
    <property type="protein sequence ID" value="RLV58057.1"/>
    <property type="molecule type" value="Genomic_DNA"/>
</dbReference>
<gene>
    <name evidence="1" type="ORF">D5018_19245</name>
</gene>
<keyword evidence="2" id="KW-1185">Reference proteome</keyword>
<evidence type="ECO:0000313" key="2">
    <source>
        <dbReference type="Proteomes" id="UP000281474"/>
    </source>
</evidence>
<accession>A0A3L8PRM0</accession>
<dbReference type="OrthoDB" id="9819261at2"/>
<name>A0A3L8PRM0_9GAMM</name>
<evidence type="ECO:0008006" key="3">
    <source>
        <dbReference type="Google" id="ProtNLM"/>
    </source>
</evidence>
<proteinExistence type="predicted"/>
<reference evidence="1 2" key="1">
    <citation type="submission" date="2018-09" db="EMBL/GenBank/DDBJ databases">
        <title>Phylogeny of the Shewanellaceae, and recommendation for two new genera, Pseudoshewanella and Parashewanella.</title>
        <authorList>
            <person name="Wang G."/>
        </authorList>
    </citation>
    <scope>NUCLEOTIDE SEQUENCE [LARGE SCALE GENOMIC DNA]</scope>
    <source>
        <strain evidence="1 2">C51</strain>
    </source>
</reference>